<dbReference type="OrthoDB" id="6275292at2759"/>
<reference evidence="1 2" key="1">
    <citation type="journal article" date="2018" name="Nat. Ecol. Evol.">
        <title>Shark genomes provide insights into elasmobranch evolution and the origin of vertebrates.</title>
        <authorList>
            <person name="Hara Y"/>
            <person name="Yamaguchi K"/>
            <person name="Onimaru K"/>
            <person name="Kadota M"/>
            <person name="Koyanagi M"/>
            <person name="Keeley SD"/>
            <person name="Tatsumi K"/>
            <person name="Tanaka K"/>
            <person name="Motone F"/>
            <person name="Kageyama Y"/>
            <person name="Nozu R"/>
            <person name="Adachi N"/>
            <person name="Nishimura O"/>
            <person name="Nakagawa R"/>
            <person name="Tanegashima C"/>
            <person name="Kiyatake I"/>
            <person name="Matsumoto R"/>
            <person name="Murakumo K"/>
            <person name="Nishida K"/>
            <person name="Terakita A"/>
            <person name="Kuratani S"/>
            <person name="Sato K"/>
            <person name="Hyodo S Kuraku.S."/>
        </authorList>
    </citation>
    <scope>NUCLEOTIDE SEQUENCE [LARGE SCALE GENOMIC DNA]</scope>
</reference>
<dbReference type="STRING" id="137246.A0A401S9Q7"/>
<name>A0A401S9Q7_CHIPU</name>
<dbReference type="AlphaFoldDB" id="A0A401S9Q7"/>
<dbReference type="OMA" id="SSQMIMG"/>
<dbReference type="PANTHER" id="PTHR34914">
    <property type="entry name" value="LYMPHOCYTE EXPANSION MOLECULE"/>
    <property type="match status" value="1"/>
</dbReference>
<dbReference type="Pfam" id="PF07004">
    <property type="entry name" value="SHIPPO-rpt"/>
    <property type="match status" value="1"/>
</dbReference>
<comment type="caution">
    <text evidence="1">The sequence shown here is derived from an EMBL/GenBank/DDBJ whole genome shotgun (WGS) entry which is preliminary data.</text>
</comment>
<sequence length="393" mass="44232">MDQSVEVKQFEGAPFGTQKARFDVYGVHPDRKKQGTYTEVSYDKRATGELERRLAPGYYNVDTGDFSHSEVSRKAAGPGWERAYEVERFAQTPQLFYKEQKLKKKFLETNLGPGKYEIPHFLDLLQKKNPGSRGICDTNEERFKQQKDIGSPGPGTYGKGGIPTAVLEEKAKMSFGSQGIMDSKSAKSRTLDALGCDLAPNTYDLGNSIDKLLTRVVSKRGPYDLFTGERSDRIKTGHLATDPLNLYPGMYKTESFIDDLLSSAKKQHGKFGTVEQYPFPPVERIFYTGLNIFRPQVGKDTFYDVKQLSKPENRKPPPFLSSTSRGGRVPVKLLTFNPNNVGVGRYDPGKYDPKPAKVCQSPFKSKTQRYLSNIERDKFLLERLGSGKRSDQD</sequence>
<dbReference type="InterPro" id="IPR010736">
    <property type="entry name" value="SHIPPO-rpt"/>
</dbReference>
<organism evidence="1 2">
    <name type="scientific">Chiloscyllium punctatum</name>
    <name type="common">Brownbanded bambooshark</name>
    <name type="synonym">Hemiscyllium punctatum</name>
    <dbReference type="NCBI Taxonomy" id="137246"/>
    <lineage>
        <taxon>Eukaryota</taxon>
        <taxon>Metazoa</taxon>
        <taxon>Chordata</taxon>
        <taxon>Craniata</taxon>
        <taxon>Vertebrata</taxon>
        <taxon>Chondrichthyes</taxon>
        <taxon>Elasmobranchii</taxon>
        <taxon>Galeomorphii</taxon>
        <taxon>Galeoidea</taxon>
        <taxon>Orectolobiformes</taxon>
        <taxon>Hemiscylliidae</taxon>
        <taxon>Chiloscyllium</taxon>
    </lineage>
</organism>
<dbReference type="EMBL" id="BEZZ01000151">
    <property type="protein sequence ID" value="GCC27106.1"/>
    <property type="molecule type" value="Genomic_DNA"/>
</dbReference>
<dbReference type="InterPro" id="IPR033557">
    <property type="entry name" value="CIMAP2"/>
</dbReference>
<dbReference type="Proteomes" id="UP000287033">
    <property type="component" value="Unassembled WGS sequence"/>
</dbReference>
<accession>A0A401S9Q7</accession>
<protein>
    <recommendedName>
        <fullName evidence="3">Lymphocyte expansion molecule</fullName>
    </recommendedName>
</protein>
<keyword evidence="2" id="KW-1185">Reference proteome</keyword>
<gene>
    <name evidence="1" type="ORF">chiPu_0005527</name>
</gene>
<dbReference type="PANTHER" id="PTHR34914:SF1">
    <property type="entry name" value="LYMPHOCYTE EXPANSION MOLECULE"/>
    <property type="match status" value="1"/>
</dbReference>
<proteinExistence type="predicted"/>
<evidence type="ECO:0008006" key="3">
    <source>
        <dbReference type="Google" id="ProtNLM"/>
    </source>
</evidence>
<evidence type="ECO:0000313" key="1">
    <source>
        <dbReference type="EMBL" id="GCC27106.1"/>
    </source>
</evidence>
<evidence type="ECO:0000313" key="2">
    <source>
        <dbReference type="Proteomes" id="UP000287033"/>
    </source>
</evidence>